<comment type="catalytic activity">
    <reaction evidence="1">
        <text>Random endo-hydrolysis of N-acetyl-beta-D-glucosaminide (1-&gt;4)-beta-linkages in chitin and chitodextrins.</text>
        <dbReference type="EC" id="3.2.1.14"/>
    </reaction>
</comment>
<dbReference type="PANTHER" id="PTHR11177">
    <property type="entry name" value="CHITINASE"/>
    <property type="match status" value="1"/>
</dbReference>
<evidence type="ECO:0000256" key="1">
    <source>
        <dbReference type="ARBA" id="ARBA00000822"/>
    </source>
</evidence>
<accession>A0A174V771</accession>
<sequence length="622" mass="69125">MAKRALQKKVKIFITCVALTSILIGSTSTLAIANNTKDVKAAELKQNSTNKRNVMYYGDWSIWGGEEQFYPKDIPADQLTHLNYAFMDFDVNGNLIFTDKGAAVESPVGMEGVTWGDANAGLLAAFQELKAENPNLKIGISLGGWSKSGDFSEVAASPEKTKNLVNNVLDFIRYTNMDFVDLDWEYPCAVREPDKVDNQNDEGTPNSRPEDKENYIKLLKAFRTALDEQEKQIGKEYELSVALPAPIAKIDDGIDVDELFNVVDFANIMTYDMRGAWDPITGHQTGLYTNPNDPYKGKGLSVDESVNYLISKGAEPEKIVVGAAYYTRGWEKSIGEDVDKNNPGLFKEVEKVNQDADRTPTSGANNYAPVKDGDGGRRGGVWPYRKLSELKKAYPGLKEYWDDTAKAPYLYDEESGAFFTYDDVRSIEEKCNYVNQNSLGGMIAWMASQDAPINDSAIRGELTTATKKGLYGDDTLPKYDIVYEELDITCTIEPFKESWSDKGGYNITITNNEKVDEKGEVLQSVEKTAETIKNAKFYIKTEGLKITGGDYTINGVTYEGDYAVIDLGKLYEGKFINQGASYKMSLTTDIAPTDLSNIKEISMSQRIIQSGPELGKQVIYIK</sequence>
<dbReference type="AlphaFoldDB" id="A0A174V771"/>
<proteinExistence type="predicted"/>
<keyword evidence="5" id="KW-0732">Signal</keyword>
<reference evidence="7 8" key="1">
    <citation type="submission" date="2015-09" db="EMBL/GenBank/DDBJ databases">
        <authorList>
            <consortium name="Pathogen Informatics"/>
        </authorList>
    </citation>
    <scope>NUCLEOTIDE SEQUENCE [LARGE SCALE GENOMIC DNA]</scope>
    <source>
        <strain evidence="7 8">2789STDY5834956</strain>
    </source>
</reference>
<feature type="chain" id="PRO_5038617022" description="chitinase" evidence="5">
    <location>
        <begin position="34"/>
        <end position="622"/>
    </location>
</feature>
<keyword evidence="3" id="KW-0119">Carbohydrate metabolism</keyword>
<gene>
    <name evidence="7" type="primary">chiA1_3</name>
    <name evidence="7" type="ORF">ERS852568_02688</name>
</gene>
<dbReference type="RefSeq" id="WP_055208651.1">
    <property type="nucleotide sequence ID" value="NZ_CZBO01000007.1"/>
</dbReference>
<dbReference type="SMART" id="SM00636">
    <property type="entry name" value="Glyco_18"/>
    <property type="match status" value="1"/>
</dbReference>
<name>A0A174V771_9CLOT</name>
<dbReference type="InterPro" id="IPR001223">
    <property type="entry name" value="Glyco_hydro18_cat"/>
</dbReference>
<dbReference type="EMBL" id="CZBO01000007">
    <property type="protein sequence ID" value="CUQ29326.1"/>
    <property type="molecule type" value="Genomic_DNA"/>
</dbReference>
<dbReference type="GO" id="GO:0006032">
    <property type="term" value="P:chitin catabolic process"/>
    <property type="evidence" value="ECO:0007669"/>
    <property type="project" value="UniProtKB-KW"/>
</dbReference>
<evidence type="ECO:0000256" key="4">
    <source>
        <dbReference type="SAM" id="MobiDB-lite"/>
    </source>
</evidence>
<dbReference type="Pfam" id="PF00704">
    <property type="entry name" value="Glyco_hydro_18"/>
    <property type="match status" value="1"/>
</dbReference>
<organism evidence="7 8">
    <name type="scientific">Clostridium baratii</name>
    <dbReference type="NCBI Taxonomy" id="1561"/>
    <lineage>
        <taxon>Bacteria</taxon>
        <taxon>Bacillati</taxon>
        <taxon>Bacillota</taxon>
        <taxon>Clostridia</taxon>
        <taxon>Eubacteriales</taxon>
        <taxon>Clostridiaceae</taxon>
        <taxon>Clostridium</taxon>
    </lineage>
</organism>
<dbReference type="GO" id="GO:0008843">
    <property type="term" value="F:endochitinase activity"/>
    <property type="evidence" value="ECO:0007669"/>
    <property type="project" value="UniProtKB-EC"/>
</dbReference>
<keyword evidence="3" id="KW-0146">Chitin degradation</keyword>
<feature type="domain" description="GH18" evidence="6">
    <location>
        <begin position="51"/>
        <end position="473"/>
    </location>
</feature>
<evidence type="ECO:0000313" key="8">
    <source>
        <dbReference type="Proteomes" id="UP000095563"/>
    </source>
</evidence>
<evidence type="ECO:0000259" key="6">
    <source>
        <dbReference type="PROSITE" id="PS51910"/>
    </source>
</evidence>
<dbReference type="PROSITE" id="PS51910">
    <property type="entry name" value="GH18_2"/>
    <property type="match status" value="1"/>
</dbReference>
<dbReference type="EC" id="3.2.1.14" evidence="2"/>
<dbReference type="InterPro" id="IPR050314">
    <property type="entry name" value="Glycosyl_Hydrlase_18"/>
</dbReference>
<feature type="signal peptide" evidence="5">
    <location>
        <begin position="1"/>
        <end position="33"/>
    </location>
</feature>
<dbReference type="Gene3D" id="3.10.50.10">
    <property type="match status" value="1"/>
</dbReference>
<dbReference type="GO" id="GO:0008061">
    <property type="term" value="F:chitin binding"/>
    <property type="evidence" value="ECO:0007669"/>
    <property type="project" value="InterPro"/>
</dbReference>
<dbReference type="CDD" id="cd06548">
    <property type="entry name" value="GH18_chitinase"/>
    <property type="match status" value="1"/>
</dbReference>
<keyword evidence="7" id="KW-0378">Hydrolase</keyword>
<dbReference type="InterPro" id="IPR017853">
    <property type="entry name" value="GH"/>
</dbReference>
<keyword evidence="7" id="KW-0326">Glycosidase</keyword>
<dbReference type="CDD" id="cd20174">
    <property type="entry name" value="GH18_LinChi78-like_UFR"/>
    <property type="match status" value="1"/>
</dbReference>
<dbReference type="Gene3D" id="3.20.20.80">
    <property type="entry name" value="Glycosidases"/>
    <property type="match status" value="1"/>
</dbReference>
<dbReference type="InterPro" id="IPR029070">
    <property type="entry name" value="Chitinase_insertion_sf"/>
</dbReference>
<dbReference type="PANTHER" id="PTHR11177:SF317">
    <property type="entry name" value="CHITINASE 12-RELATED"/>
    <property type="match status" value="1"/>
</dbReference>
<evidence type="ECO:0000256" key="5">
    <source>
        <dbReference type="SAM" id="SignalP"/>
    </source>
</evidence>
<protein>
    <recommendedName>
        <fullName evidence="2">chitinase</fullName>
        <ecNumber evidence="2">3.2.1.14</ecNumber>
    </recommendedName>
</protein>
<dbReference type="SUPFAM" id="SSF54556">
    <property type="entry name" value="Chitinase insertion domain"/>
    <property type="match status" value="1"/>
</dbReference>
<keyword evidence="3" id="KW-0624">Polysaccharide degradation</keyword>
<dbReference type="Proteomes" id="UP000095563">
    <property type="component" value="Unassembled WGS sequence"/>
</dbReference>
<feature type="region of interest" description="Disordered" evidence="4">
    <location>
        <begin position="352"/>
        <end position="372"/>
    </location>
</feature>
<dbReference type="InterPro" id="IPR011583">
    <property type="entry name" value="Chitinase_II/V-like_cat"/>
</dbReference>
<evidence type="ECO:0000256" key="3">
    <source>
        <dbReference type="ARBA" id="ARBA00023024"/>
    </source>
</evidence>
<dbReference type="SUPFAM" id="SSF51445">
    <property type="entry name" value="(Trans)glycosidases"/>
    <property type="match status" value="1"/>
</dbReference>
<evidence type="ECO:0000313" key="7">
    <source>
        <dbReference type="EMBL" id="CUQ29326.1"/>
    </source>
</evidence>
<dbReference type="GO" id="GO:0005975">
    <property type="term" value="P:carbohydrate metabolic process"/>
    <property type="evidence" value="ECO:0007669"/>
    <property type="project" value="InterPro"/>
</dbReference>
<evidence type="ECO:0000256" key="2">
    <source>
        <dbReference type="ARBA" id="ARBA00012729"/>
    </source>
</evidence>